<evidence type="ECO:0000259" key="3">
    <source>
        <dbReference type="Pfam" id="PF00112"/>
    </source>
</evidence>
<dbReference type="InterPro" id="IPR013128">
    <property type="entry name" value="Peptidase_C1A"/>
</dbReference>
<dbReference type="Pfam" id="PF00112">
    <property type="entry name" value="Peptidase_C1"/>
    <property type="match status" value="1"/>
</dbReference>
<sequence length="75" mass="8271">MVVTIFLQHTAGNEIGSHAVKIVGWGQEGDTPYWIIANSWHNDWGENGFFRMIRGINDCGIEESVVAVLVGNGQK</sequence>
<accession>A0A2G9UMI8</accession>
<proteinExistence type="inferred from homology"/>
<name>A0A2G9UMI8_TELCI</name>
<dbReference type="SUPFAM" id="SSF54001">
    <property type="entry name" value="Cysteine proteinases"/>
    <property type="match status" value="1"/>
</dbReference>
<gene>
    <name evidence="4" type="ORF">TELCIR_06753</name>
</gene>
<evidence type="ECO:0000256" key="2">
    <source>
        <dbReference type="ARBA" id="ARBA00023157"/>
    </source>
</evidence>
<dbReference type="AlphaFoldDB" id="A0A2G9UMI8"/>
<organism evidence="4 5">
    <name type="scientific">Teladorsagia circumcincta</name>
    <name type="common">Brown stomach worm</name>
    <name type="synonym">Ostertagia circumcincta</name>
    <dbReference type="NCBI Taxonomy" id="45464"/>
    <lineage>
        <taxon>Eukaryota</taxon>
        <taxon>Metazoa</taxon>
        <taxon>Ecdysozoa</taxon>
        <taxon>Nematoda</taxon>
        <taxon>Chromadorea</taxon>
        <taxon>Rhabditida</taxon>
        <taxon>Rhabditina</taxon>
        <taxon>Rhabditomorpha</taxon>
        <taxon>Strongyloidea</taxon>
        <taxon>Trichostrongylidae</taxon>
        <taxon>Teladorsagia</taxon>
    </lineage>
</organism>
<dbReference type="GO" id="GO:0006508">
    <property type="term" value="P:proteolysis"/>
    <property type="evidence" value="ECO:0007669"/>
    <property type="project" value="InterPro"/>
</dbReference>
<feature type="domain" description="Peptidase C1A papain C-terminal" evidence="3">
    <location>
        <begin position="10"/>
        <end position="68"/>
    </location>
</feature>
<dbReference type="InterPro" id="IPR025660">
    <property type="entry name" value="Pept_his_AS"/>
</dbReference>
<dbReference type="GO" id="GO:0008234">
    <property type="term" value="F:cysteine-type peptidase activity"/>
    <property type="evidence" value="ECO:0007669"/>
    <property type="project" value="InterPro"/>
</dbReference>
<dbReference type="EMBL" id="KZ345976">
    <property type="protein sequence ID" value="PIO71356.1"/>
    <property type="molecule type" value="Genomic_DNA"/>
</dbReference>
<dbReference type="PROSITE" id="PS00639">
    <property type="entry name" value="THIOL_PROTEASE_HIS"/>
    <property type="match status" value="1"/>
</dbReference>
<reference evidence="4 5" key="1">
    <citation type="submission" date="2015-09" db="EMBL/GenBank/DDBJ databases">
        <title>Draft genome of the parasitic nematode Teladorsagia circumcincta isolate WARC Sus (inbred).</title>
        <authorList>
            <person name="Mitreva M."/>
        </authorList>
    </citation>
    <scope>NUCLEOTIDE SEQUENCE [LARGE SCALE GENOMIC DNA]</scope>
    <source>
        <strain evidence="4 5">S</strain>
    </source>
</reference>
<comment type="similarity">
    <text evidence="1">Belongs to the peptidase C1 family.</text>
</comment>
<dbReference type="InterPro" id="IPR000668">
    <property type="entry name" value="Peptidase_C1A_C"/>
</dbReference>
<keyword evidence="2" id="KW-1015">Disulfide bond</keyword>
<dbReference type="InterPro" id="IPR038765">
    <property type="entry name" value="Papain-like_cys_pep_sf"/>
</dbReference>
<dbReference type="OrthoDB" id="65740at2759"/>
<dbReference type="PROSITE" id="PS00640">
    <property type="entry name" value="THIOL_PROTEASE_ASN"/>
    <property type="match status" value="1"/>
</dbReference>
<dbReference type="Proteomes" id="UP000230423">
    <property type="component" value="Unassembled WGS sequence"/>
</dbReference>
<dbReference type="PANTHER" id="PTHR12411">
    <property type="entry name" value="CYSTEINE PROTEASE FAMILY C1-RELATED"/>
    <property type="match status" value="1"/>
</dbReference>
<dbReference type="InterPro" id="IPR025661">
    <property type="entry name" value="Pept_asp_AS"/>
</dbReference>
<protein>
    <recommendedName>
        <fullName evidence="3">Peptidase C1A papain C-terminal domain-containing protein</fullName>
    </recommendedName>
</protein>
<evidence type="ECO:0000256" key="1">
    <source>
        <dbReference type="ARBA" id="ARBA00008455"/>
    </source>
</evidence>
<evidence type="ECO:0000313" key="4">
    <source>
        <dbReference type="EMBL" id="PIO71356.1"/>
    </source>
</evidence>
<dbReference type="Gene3D" id="3.90.70.10">
    <property type="entry name" value="Cysteine proteinases"/>
    <property type="match status" value="1"/>
</dbReference>
<evidence type="ECO:0000313" key="5">
    <source>
        <dbReference type="Proteomes" id="UP000230423"/>
    </source>
</evidence>
<keyword evidence="5" id="KW-1185">Reference proteome</keyword>